<dbReference type="KEGG" id="fpu:FPSE_09778"/>
<evidence type="ECO:0000313" key="2">
    <source>
        <dbReference type="EMBL" id="EKJ70041.1"/>
    </source>
</evidence>
<reference evidence="2 3" key="1">
    <citation type="journal article" date="2012" name="PLoS Pathog.">
        <title>Comparative pathogenomics reveals horizontally acquired novel virulence genes in fungi infecting cereal hosts.</title>
        <authorList>
            <person name="Gardiner D.M."/>
            <person name="McDonald M.C."/>
            <person name="Covarelli L."/>
            <person name="Solomon P.S."/>
            <person name="Rusu A.G."/>
            <person name="Marshall M."/>
            <person name="Kazan K."/>
            <person name="Chakraborty S."/>
            <person name="McDonald B.A."/>
            <person name="Manners J.M."/>
        </authorList>
    </citation>
    <scope>NUCLEOTIDE SEQUENCE [LARGE SCALE GENOMIC DNA]</scope>
    <source>
        <strain evidence="2 3">CS3096</strain>
    </source>
</reference>
<name>K3UEI6_FUSPC</name>
<evidence type="ECO:0000313" key="3">
    <source>
        <dbReference type="Proteomes" id="UP000007978"/>
    </source>
</evidence>
<sequence>MDADWWPQTYFALKWKSTELVSNLEDPKIPEFNVSIQFIFLNRNFEKRLERMQAMGKGGLPIQGKEYAETELILVPFPIPPTRHGTLVTWRWMRSKPIYWIFPRWYTIAGFKTLSFGKRCLWMLQASKRQHKEILLGDSVLNDKREWTLFGMAYIRKRTQLPRPQRHEIPEMARGPAPAGPEDPGLPLDSPPSDDGRPSNLRLQEARRPNAFVSYDIRLEHDALEALETLDAKFYSHCHSRTLSTITVEWSPRHYGRRRAHDISQEVMLDYNVRPPAYNYIRSNPDHDCEWAHFTQAKKSHKRERPDSMCFAGKNWSAGNENAQFFTMGRLNDIDCTAVCRVAMGPIVYGVDGQAMYIAPVEGTEVL</sequence>
<evidence type="ECO:0000256" key="1">
    <source>
        <dbReference type="SAM" id="MobiDB-lite"/>
    </source>
</evidence>
<dbReference type="HOGENOM" id="CLU_754481_0_0_1"/>
<feature type="compositionally biased region" description="Low complexity" evidence="1">
    <location>
        <begin position="183"/>
        <end position="193"/>
    </location>
</feature>
<dbReference type="EMBL" id="AFNW01000317">
    <property type="protein sequence ID" value="EKJ70041.1"/>
    <property type="molecule type" value="Genomic_DNA"/>
</dbReference>
<accession>K3UEI6</accession>
<dbReference type="RefSeq" id="XP_009261170.1">
    <property type="nucleotide sequence ID" value="XM_009262895.1"/>
</dbReference>
<proteinExistence type="predicted"/>
<protein>
    <submittedName>
        <fullName evidence="2">Uncharacterized protein</fullName>
    </submittedName>
</protein>
<gene>
    <name evidence="2" type="ORF">FPSE_09778</name>
</gene>
<feature type="region of interest" description="Disordered" evidence="1">
    <location>
        <begin position="164"/>
        <end position="205"/>
    </location>
</feature>
<dbReference type="Proteomes" id="UP000007978">
    <property type="component" value="Chromosome 1"/>
</dbReference>
<organism evidence="2 3">
    <name type="scientific">Fusarium pseudograminearum (strain CS3096)</name>
    <name type="common">Wheat and barley crown-rot fungus</name>
    <dbReference type="NCBI Taxonomy" id="1028729"/>
    <lineage>
        <taxon>Eukaryota</taxon>
        <taxon>Fungi</taxon>
        <taxon>Dikarya</taxon>
        <taxon>Ascomycota</taxon>
        <taxon>Pezizomycotina</taxon>
        <taxon>Sordariomycetes</taxon>
        <taxon>Hypocreomycetidae</taxon>
        <taxon>Hypocreales</taxon>
        <taxon>Nectriaceae</taxon>
        <taxon>Fusarium</taxon>
    </lineage>
</organism>
<keyword evidence="3" id="KW-1185">Reference proteome</keyword>
<dbReference type="AlphaFoldDB" id="K3UEI6"/>
<dbReference type="GeneID" id="20368395"/>
<comment type="caution">
    <text evidence="2">The sequence shown here is derived from an EMBL/GenBank/DDBJ whole genome shotgun (WGS) entry which is preliminary data.</text>
</comment>
<dbReference type="OrthoDB" id="10536693at2759"/>